<dbReference type="SMART" id="SM00387">
    <property type="entry name" value="HATPase_c"/>
    <property type="match status" value="1"/>
</dbReference>
<comment type="catalytic activity">
    <reaction evidence="1">
        <text>ATP + protein L-histidine = ADP + protein N-phospho-L-histidine.</text>
        <dbReference type="EC" id="2.7.13.3"/>
    </reaction>
</comment>
<keyword evidence="14" id="KW-1185">Reference proteome</keyword>
<evidence type="ECO:0000256" key="5">
    <source>
        <dbReference type="ARBA" id="ARBA00022679"/>
    </source>
</evidence>
<dbReference type="Pfam" id="PF00512">
    <property type="entry name" value="HisKA"/>
    <property type="match status" value="1"/>
</dbReference>
<evidence type="ECO:0000256" key="1">
    <source>
        <dbReference type="ARBA" id="ARBA00000085"/>
    </source>
</evidence>
<dbReference type="GO" id="GO:0005886">
    <property type="term" value="C:plasma membrane"/>
    <property type="evidence" value="ECO:0007669"/>
    <property type="project" value="UniProtKB-SubCell"/>
</dbReference>
<dbReference type="InterPro" id="IPR036097">
    <property type="entry name" value="HisK_dim/P_sf"/>
</dbReference>
<dbReference type="PRINTS" id="PR00344">
    <property type="entry name" value="BCTRLSENSOR"/>
</dbReference>
<dbReference type="Pfam" id="PF02518">
    <property type="entry name" value="HATPase_c"/>
    <property type="match status" value="1"/>
</dbReference>
<dbReference type="InterPro" id="IPR004358">
    <property type="entry name" value="Sig_transdc_His_kin-like_C"/>
</dbReference>
<evidence type="ECO:0000259" key="12">
    <source>
        <dbReference type="PROSITE" id="PS50109"/>
    </source>
</evidence>
<evidence type="ECO:0000256" key="6">
    <source>
        <dbReference type="ARBA" id="ARBA00022692"/>
    </source>
</evidence>
<dbReference type="Proteomes" id="UP000616724">
    <property type="component" value="Unassembled WGS sequence"/>
</dbReference>
<dbReference type="PROSITE" id="PS50109">
    <property type="entry name" value="HIS_KIN"/>
    <property type="match status" value="1"/>
</dbReference>
<comment type="caution">
    <text evidence="13">The sequence shown here is derived from an EMBL/GenBank/DDBJ whole genome shotgun (WGS) entry which is preliminary data.</text>
</comment>
<keyword evidence="8" id="KW-1133">Transmembrane helix</keyword>
<keyword evidence="6" id="KW-0812">Transmembrane</keyword>
<evidence type="ECO:0000256" key="8">
    <source>
        <dbReference type="ARBA" id="ARBA00022989"/>
    </source>
</evidence>
<dbReference type="EC" id="2.7.13.3" evidence="3"/>
<dbReference type="GO" id="GO:0000155">
    <property type="term" value="F:phosphorelay sensor kinase activity"/>
    <property type="evidence" value="ECO:0007669"/>
    <property type="project" value="InterPro"/>
</dbReference>
<dbReference type="InterPro" id="IPR005467">
    <property type="entry name" value="His_kinase_dom"/>
</dbReference>
<keyword evidence="9" id="KW-0902">Two-component regulatory system</keyword>
<feature type="region of interest" description="Disordered" evidence="11">
    <location>
        <begin position="111"/>
        <end position="148"/>
    </location>
</feature>
<evidence type="ECO:0000256" key="10">
    <source>
        <dbReference type="ARBA" id="ARBA00023136"/>
    </source>
</evidence>
<keyword evidence="4" id="KW-0597">Phosphoprotein</keyword>
<gene>
    <name evidence="13" type="ORF">Plo01_29400</name>
</gene>
<dbReference type="SMART" id="SM00388">
    <property type="entry name" value="HisKA"/>
    <property type="match status" value="1"/>
</dbReference>
<evidence type="ECO:0000256" key="11">
    <source>
        <dbReference type="SAM" id="MobiDB-lite"/>
    </source>
</evidence>
<evidence type="ECO:0000256" key="9">
    <source>
        <dbReference type="ARBA" id="ARBA00023012"/>
    </source>
</evidence>
<proteinExistence type="predicted"/>
<organism evidence="13 14">
    <name type="scientific">Planobispora longispora</name>
    <dbReference type="NCBI Taxonomy" id="28887"/>
    <lineage>
        <taxon>Bacteria</taxon>
        <taxon>Bacillati</taxon>
        <taxon>Actinomycetota</taxon>
        <taxon>Actinomycetes</taxon>
        <taxon>Streptosporangiales</taxon>
        <taxon>Streptosporangiaceae</taxon>
        <taxon>Planobispora</taxon>
    </lineage>
</organism>
<evidence type="ECO:0000256" key="7">
    <source>
        <dbReference type="ARBA" id="ARBA00022777"/>
    </source>
</evidence>
<reference evidence="13 14" key="1">
    <citation type="submission" date="2021-01" db="EMBL/GenBank/DDBJ databases">
        <title>Whole genome shotgun sequence of Planobispora longispora NBRC 13918.</title>
        <authorList>
            <person name="Komaki H."/>
            <person name="Tamura T."/>
        </authorList>
    </citation>
    <scope>NUCLEOTIDE SEQUENCE [LARGE SCALE GENOMIC DNA]</scope>
    <source>
        <strain evidence="13 14">NBRC 13918</strain>
    </source>
</reference>
<keyword evidence="7" id="KW-0418">Kinase</keyword>
<evidence type="ECO:0000256" key="2">
    <source>
        <dbReference type="ARBA" id="ARBA00004236"/>
    </source>
</evidence>
<name>A0A8J3RHJ9_9ACTN</name>
<evidence type="ECO:0000256" key="4">
    <source>
        <dbReference type="ARBA" id="ARBA00022553"/>
    </source>
</evidence>
<dbReference type="Gene3D" id="1.10.287.130">
    <property type="match status" value="1"/>
</dbReference>
<dbReference type="EMBL" id="BOOH01000021">
    <property type="protein sequence ID" value="GIH76511.1"/>
    <property type="molecule type" value="Genomic_DNA"/>
</dbReference>
<dbReference type="RefSeq" id="WP_203891115.1">
    <property type="nucleotide sequence ID" value="NZ_BOOH01000021.1"/>
</dbReference>
<dbReference type="CDD" id="cd00082">
    <property type="entry name" value="HisKA"/>
    <property type="match status" value="1"/>
</dbReference>
<accession>A0A8J3RHJ9</accession>
<dbReference type="InterPro" id="IPR003594">
    <property type="entry name" value="HATPase_dom"/>
</dbReference>
<dbReference type="Gene3D" id="3.30.565.10">
    <property type="entry name" value="Histidine kinase-like ATPase, C-terminal domain"/>
    <property type="match status" value="1"/>
</dbReference>
<dbReference type="InterPro" id="IPR036890">
    <property type="entry name" value="HATPase_C_sf"/>
</dbReference>
<protein>
    <recommendedName>
        <fullName evidence="3">histidine kinase</fullName>
        <ecNumber evidence="3">2.7.13.3</ecNumber>
    </recommendedName>
</protein>
<keyword evidence="5" id="KW-0808">Transferase</keyword>
<dbReference type="SUPFAM" id="SSF47384">
    <property type="entry name" value="Homodimeric domain of signal transducing histidine kinase"/>
    <property type="match status" value="1"/>
</dbReference>
<dbReference type="PANTHER" id="PTHR45436">
    <property type="entry name" value="SENSOR HISTIDINE KINASE YKOH"/>
    <property type="match status" value="1"/>
</dbReference>
<dbReference type="InterPro" id="IPR050428">
    <property type="entry name" value="TCS_sensor_his_kinase"/>
</dbReference>
<feature type="domain" description="Histidine kinase" evidence="12">
    <location>
        <begin position="280"/>
        <end position="516"/>
    </location>
</feature>
<evidence type="ECO:0000256" key="3">
    <source>
        <dbReference type="ARBA" id="ARBA00012438"/>
    </source>
</evidence>
<dbReference type="AlphaFoldDB" id="A0A8J3RHJ9"/>
<evidence type="ECO:0000313" key="13">
    <source>
        <dbReference type="EMBL" id="GIH76511.1"/>
    </source>
</evidence>
<keyword evidence="10" id="KW-0472">Membrane</keyword>
<evidence type="ECO:0000313" key="14">
    <source>
        <dbReference type="Proteomes" id="UP000616724"/>
    </source>
</evidence>
<comment type="subcellular location">
    <subcellularLocation>
        <location evidence="2">Cell membrane</location>
    </subcellularLocation>
</comment>
<feature type="compositionally biased region" description="Gly residues" evidence="11">
    <location>
        <begin position="128"/>
        <end position="146"/>
    </location>
</feature>
<dbReference type="SUPFAM" id="SSF55874">
    <property type="entry name" value="ATPase domain of HSP90 chaperone/DNA topoisomerase II/histidine kinase"/>
    <property type="match status" value="1"/>
</dbReference>
<dbReference type="InterPro" id="IPR003661">
    <property type="entry name" value="HisK_dim/P_dom"/>
</dbReference>
<dbReference type="PANTHER" id="PTHR45436:SF5">
    <property type="entry name" value="SENSOR HISTIDINE KINASE TRCS"/>
    <property type="match status" value="1"/>
</dbReference>
<sequence>MRLSTRFAVRLAVLVPLLVLLAGALVLGLAVQDLRAERDRQLAVRLRALAPMALTYARRVHLSPGTALPDLLGQRLAVAATGGESSGGVYLDVAGAEPLVVGAVPATLPATGETGPATFTDGADGADGADGTGGSVGTGSTVGGDGDGADGGRRWRFAAVDLGVRGDRGRLWVFDPEDRLAGRIRALTGRVVLTTLVAAGAGALAGLGLGRLAVRPLTVLHGQARGIDTQPRTGARLATGSGVTEIDELAGLLNELLDRRDAAVARTGEALETARAFAATAAHELRTPLTSMGANLGLLDHPGLDPAERAETVADLIAEHSRMQRLITLLRGLARGDLIDPATFTGTDLTEIVAAAAEDARSRHPGAVITIALADGPRVRGWEEGLRVIVDNLLDNAAIHGADPHGRATITVTLSFSATSAVPVPPSPALPASTATPAPDGGGVAVLVVQDAGPGIPPADRERVFARFHRRTGSPGSGLGLTLVRQQVALHGGAVTVTGSHGGAGTRVEVRLPAATPR</sequence>
<dbReference type="CDD" id="cd00075">
    <property type="entry name" value="HATPase"/>
    <property type="match status" value="1"/>
</dbReference>